<name>A0A3N4NDP0_9FLAO</name>
<feature type="domain" description="FAD-binding FR-type" evidence="1">
    <location>
        <begin position="10"/>
        <end position="117"/>
    </location>
</feature>
<evidence type="ECO:0000313" key="3">
    <source>
        <dbReference type="Proteomes" id="UP000270856"/>
    </source>
</evidence>
<dbReference type="InterPro" id="IPR008333">
    <property type="entry name" value="Cbr1-like_FAD-bd_dom"/>
</dbReference>
<sequence length="241" mass="27409">MTLLENIIKKIMDNGVIISKEKLTDSVYKIEIESEAVKTMDFVPGSFIRLGVGIGKQVTSKKDMARSYSIWNINKDQNSFSLAIATHSNGIGAQWVKDCKVGDSVYYKTKRGKFTVDNSADSYLVVGDLSALSHLYIINRYLSDNKQIKSIIYNKNIEELYADINNTKPFTFFDIDENNPQAIITQIEKLMPNLKGIKMAYIAGDSRVCIAINKYLKKELKWNSKQIKTKPFWNPDKKGLE</sequence>
<dbReference type="InterPro" id="IPR017927">
    <property type="entry name" value="FAD-bd_FR_type"/>
</dbReference>
<dbReference type="InterPro" id="IPR039261">
    <property type="entry name" value="FNR_nucleotide-bd"/>
</dbReference>
<dbReference type="GO" id="GO:0016491">
    <property type="term" value="F:oxidoreductase activity"/>
    <property type="evidence" value="ECO:0007669"/>
    <property type="project" value="InterPro"/>
</dbReference>
<dbReference type="InterPro" id="IPR039374">
    <property type="entry name" value="SIP_fam"/>
</dbReference>
<protein>
    <submittedName>
        <fullName evidence="2">Siderophore-interacting protein</fullName>
    </submittedName>
</protein>
<proteinExistence type="predicted"/>
<comment type="caution">
    <text evidence="2">The sequence shown here is derived from an EMBL/GenBank/DDBJ whole genome shotgun (WGS) entry which is preliminary data.</text>
</comment>
<dbReference type="Gene3D" id="3.40.50.80">
    <property type="entry name" value="Nucleotide-binding domain of ferredoxin-NADP reductase (FNR) module"/>
    <property type="match status" value="1"/>
</dbReference>
<dbReference type="AlphaFoldDB" id="A0A3N4NDP0"/>
<dbReference type="Pfam" id="PF00970">
    <property type="entry name" value="FAD_binding_6"/>
    <property type="match status" value="1"/>
</dbReference>
<dbReference type="Pfam" id="PF04954">
    <property type="entry name" value="SIP"/>
    <property type="match status" value="1"/>
</dbReference>
<accession>A0A3N4NDP0</accession>
<reference evidence="2 3" key="1">
    <citation type="submission" date="2018-11" db="EMBL/GenBank/DDBJ databases">
        <title>Aureibaculum marinum gen. nov., sp. nov., a member of the family Flavobacteriaceae isolated from the Bohai Sea.</title>
        <authorList>
            <person name="Ji X."/>
        </authorList>
    </citation>
    <scope>NUCLEOTIDE SEQUENCE [LARGE SCALE GENOMIC DNA]</scope>
    <source>
        <strain evidence="2 3">BH-SD17</strain>
    </source>
</reference>
<dbReference type="RefSeq" id="WP_123898759.1">
    <property type="nucleotide sequence ID" value="NZ_RPFJ01000019.1"/>
</dbReference>
<dbReference type="Gene3D" id="2.40.30.10">
    <property type="entry name" value="Translation factors"/>
    <property type="match status" value="1"/>
</dbReference>
<dbReference type="Proteomes" id="UP000270856">
    <property type="component" value="Unassembled WGS sequence"/>
</dbReference>
<evidence type="ECO:0000313" key="2">
    <source>
        <dbReference type="EMBL" id="RPD94301.1"/>
    </source>
</evidence>
<keyword evidence="3" id="KW-1185">Reference proteome</keyword>
<dbReference type="PANTHER" id="PTHR30157:SF0">
    <property type="entry name" value="NADPH-DEPENDENT FERRIC-CHELATE REDUCTASE"/>
    <property type="match status" value="1"/>
</dbReference>
<dbReference type="OrthoDB" id="3745257at2"/>
<evidence type="ECO:0000259" key="1">
    <source>
        <dbReference type="PROSITE" id="PS51384"/>
    </source>
</evidence>
<organism evidence="2 3">
    <name type="scientific">Aureibaculum marinum</name>
    <dbReference type="NCBI Taxonomy" id="2487930"/>
    <lineage>
        <taxon>Bacteria</taxon>
        <taxon>Pseudomonadati</taxon>
        <taxon>Bacteroidota</taxon>
        <taxon>Flavobacteriia</taxon>
        <taxon>Flavobacteriales</taxon>
        <taxon>Flavobacteriaceae</taxon>
        <taxon>Aureibaculum</taxon>
    </lineage>
</organism>
<dbReference type="InterPro" id="IPR017938">
    <property type="entry name" value="Riboflavin_synthase-like_b-brl"/>
</dbReference>
<dbReference type="PROSITE" id="PS51384">
    <property type="entry name" value="FAD_FR"/>
    <property type="match status" value="1"/>
</dbReference>
<dbReference type="SUPFAM" id="SSF63380">
    <property type="entry name" value="Riboflavin synthase domain-like"/>
    <property type="match status" value="1"/>
</dbReference>
<dbReference type="PANTHER" id="PTHR30157">
    <property type="entry name" value="FERRIC REDUCTASE, NADPH-DEPENDENT"/>
    <property type="match status" value="1"/>
</dbReference>
<gene>
    <name evidence="2" type="ORF">EGM88_12615</name>
</gene>
<dbReference type="InterPro" id="IPR007037">
    <property type="entry name" value="SIP_rossman_dom"/>
</dbReference>
<dbReference type="EMBL" id="RPFJ01000019">
    <property type="protein sequence ID" value="RPD94301.1"/>
    <property type="molecule type" value="Genomic_DNA"/>
</dbReference>